<dbReference type="PIRSF" id="PIRSF002825">
    <property type="entry name" value="CfbpA"/>
    <property type="match status" value="1"/>
</dbReference>
<evidence type="ECO:0000256" key="2">
    <source>
        <dbReference type="ARBA" id="ARBA00022729"/>
    </source>
</evidence>
<dbReference type="Pfam" id="PF13343">
    <property type="entry name" value="SBP_bac_6"/>
    <property type="match status" value="1"/>
</dbReference>
<dbReference type="PATRIC" id="fig|671143.5.peg.2552"/>
<gene>
    <name evidence="4" type="ORF">DAMO_2909</name>
</gene>
<dbReference type="STRING" id="671143.DAMO_2909"/>
<evidence type="ECO:0000256" key="3">
    <source>
        <dbReference type="SAM" id="SignalP"/>
    </source>
</evidence>
<feature type="signal peptide" evidence="3">
    <location>
        <begin position="1"/>
        <end position="29"/>
    </location>
</feature>
<dbReference type="InterPro" id="IPR026045">
    <property type="entry name" value="Ferric-bd"/>
</dbReference>
<evidence type="ECO:0000256" key="1">
    <source>
        <dbReference type="ARBA" id="ARBA00008520"/>
    </source>
</evidence>
<dbReference type="eggNOG" id="COG1840">
    <property type="taxonomic scope" value="Bacteria"/>
</dbReference>
<dbReference type="KEGG" id="mox:DAMO_2909"/>
<protein>
    <submittedName>
        <fullName evidence="4">Iron(III) ABC transporter iron (III)-binding protein</fullName>
    </submittedName>
</protein>
<accession>D5MLS5</accession>
<dbReference type="HOGENOM" id="CLU_026974_2_0_0"/>
<dbReference type="EMBL" id="FP565575">
    <property type="protein sequence ID" value="CBE69982.1"/>
    <property type="molecule type" value="Genomic_DNA"/>
</dbReference>
<evidence type="ECO:0000313" key="5">
    <source>
        <dbReference type="Proteomes" id="UP000006898"/>
    </source>
</evidence>
<name>D5MLS5_METO1</name>
<keyword evidence="2 3" id="KW-0732">Signal</keyword>
<dbReference type="Proteomes" id="UP000006898">
    <property type="component" value="Chromosome"/>
</dbReference>
<dbReference type="AlphaFoldDB" id="D5MLS5"/>
<dbReference type="GO" id="GO:0030288">
    <property type="term" value="C:outer membrane-bounded periplasmic space"/>
    <property type="evidence" value="ECO:0007669"/>
    <property type="project" value="TreeGrafter"/>
</dbReference>
<comment type="similarity">
    <text evidence="1">Belongs to the bacterial solute-binding protein 1 family.</text>
</comment>
<dbReference type="SUPFAM" id="SSF53850">
    <property type="entry name" value="Periplasmic binding protein-like II"/>
    <property type="match status" value="1"/>
</dbReference>
<evidence type="ECO:0000313" key="4">
    <source>
        <dbReference type="EMBL" id="CBE69982.1"/>
    </source>
</evidence>
<organism evidence="4 5">
    <name type="scientific">Methylomirabilis oxygeniifera</name>
    <dbReference type="NCBI Taxonomy" id="671143"/>
    <lineage>
        <taxon>Bacteria</taxon>
        <taxon>Candidatus Methylomirabilota</taxon>
        <taxon>Candidatus Methylomirabilia</taxon>
        <taxon>Candidatus Methylomirabilales</taxon>
        <taxon>Candidatus Methylomirabilaceae</taxon>
        <taxon>Candidatus Methylomirabilis</taxon>
    </lineage>
</organism>
<dbReference type="Gene3D" id="3.40.190.10">
    <property type="entry name" value="Periplasmic binding protein-like II"/>
    <property type="match status" value="2"/>
</dbReference>
<reference evidence="4 5" key="1">
    <citation type="journal article" date="2010" name="Nature">
        <title>Nitrite-driven anaerobic methane oxidation by oxygenic bacteria.</title>
        <authorList>
            <person name="Ettwig K.F."/>
            <person name="Butler M.K."/>
            <person name="Le Paslier D."/>
            <person name="Pelletier E."/>
            <person name="Mangenot S."/>
            <person name="Kuypers M.M.M."/>
            <person name="Schreiber F."/>
            <person name="Dutilh B.E."/>
            <person name="Zedelius J."/>
            <person name="de Beer D."/>
            <person name="Gloerich J."/>
            <person name="Wessels H.J.C.T."/>
            <person name="van Allen T."/>
            <person name="Luesken F."/>
            <person name="Wu M."/>
            <person name="van de Pas-Schoonen K.T."/>
            <person name="Op den Camp H.J.M."/>
            <person name="Janssen-Megens E.M."/>
            <person name="Francoijs K-J."/>
            <person name="Stunnenberg H."/>
            <person name="Weissenbach J."/>
            <person name="Jetten M.S.M."/>
            <person name="Strous M."/>
        </authorList>
    </citation>
    <scope>NUCLEOTIDE SEQUENCE [LARGE SCALE GENOMIC DNA]</scope>
</reference>
<dbReference type="PANTHER" id="PTHR30006">
    <property type="entry name" value="THIAMINE-BINDING PERIPLASMIC PROTEIN-RELATED"/>
    <property type="match status" value="1"/>
</dbReference>
<feature type="chain" id="PRO_5003074652" evidence="3">
    <location>
        <begin position="30"/>
        <end position="334"/>
    </location>
</feature>
<dbReference type="PANTHER" id="PTHR30006:SF15">
    <property type="entry name" value="IRON-UTILIZATION PERIPLASMIC PROTEIN"/>
    <property type="match status" value="1"/>
</dbReference>
<sequence>MYGYLRVLSCWAFVLATLLFVCVDASASASELVIYSGRKESAIKPVVDLFERETGIKVALKVGKTSGLANEILQERQRPRADILIATEAGICEILVREGLLEPYVSPGARAIPAEHKSSRGLWTGISGRARVIIYNTDLVKGGDIPNSVLDLTDAKWKGKIAIAGTRERTTLSWLSALVQVMSEAKAKTYIDKLMENGLKVLPDNSDVWRGVGSGEFAVGLTNSPNYHLALEANLPVGVIYPDQGPRGMGVLVNPNAVAIVKGSKNLNQAKRFVDFLLSKPAQELLVKHAFEIPLLPGIDPGLVRPLSGFKTLQIKQERLADLEDRTITLFPGL</sequence>
<proteinExistence type="inferred from homology"/>